<accession>A0A239GT64</accession>
<dbReference type="GO" id="GO:0016491">
    <property type="term" value="F:oxidoreductase activity"/>
    <property type="evidence" value="ECO:0007669"/>
    <property type="project" value="InterPro"/>
</dbReference>
<dbReference type="InterPro" id="IPR046366">
    <property type="entry name" value="MPAB"/>
</dbReference>
<dbReference type="PANTHER" id="PTHR36124:SF1">
    <property type="entry name" value="ER-BOUND OXYGENASE MPAB_MPAB'_RUBBER OXYGENASE CATALYTIC DOMAIN-CONTAINING PROTEIN"/>
    <property type="match status" value="1"/>
</dbReference>
<dbReference type="InterPro" id="IPR018713">
    <property type="entry name" value="MPAB/Lcp_cat_dom"/>
</dbReference>
<protein>
    <recommendedName>
        <fullName evidence="1">ER-bound oxygenase mpaB/mpaB'/Rubber oxygenase catalytic domain-containing protein</fullName>
    </recommendedName>
</protein>
<dbReference type="PANTHER" id="PTHR36124">
    <property type="match status" value="1"/>
</dbReference>
<dbReference type="RefSeq" id="WP_089244207.1">
    <property type="nucleotide sequence ID" value="NZ_FZPH01000001.1"/>
</dbReference>
<proteinExistence type="predicted"/>
<feature type="domain" description="ER-bound oxygenase mpaB/mpaB'/Rubber oxygenase catalytic" evidence="1">
    <location>
        <begin position="50"/>
        <end position="238"/>
    </location>
</feature>
<dbReference type="Proteomes" id="UP000198362">
    <property type="component" value="Unassembled WGS sequence"/>
</dbReference>
<keyword evidence="3" id="KW-1185">Reference proteome</keyword>
<evidence type="ECO:0000259" key="1">
    <source>
        <dbReference type="Pfam" id="PF09995"/>
    </source>
</evidence>
<gene>
    <name evidence="2" type="ORF">SAMN05421812_101529</name>
</gene>
<dbReference type="AlphaFoldDB" id="A0A239GT64"/>
<evidence type="ECO:0000313" key="3">
    <source>
        <dbReference type="Proteomes" id="UP000198362"/>
    </source>
</evidence>
<organism evidence="2 3">
    <name type="scientific">Asanoa hainanensis</name>
    <dbReference type="NCBI Taxonomy" id="560556"/>
    <lineage>
        <taxon>Bacteria</taxon>
        <taxon>Bacillati</taxon>
        <taxon>Actinomycetota</taxon>
        <taxon>Actinomycetes</taxon>
        <taxon>Micromonosporales</taxon>
        <taxon>Micromonosporaceae</taxon>
        <taxon>Asanoa</taxon>
    </lineage>
</organism>
<dbReference type="OrthoDB" id="836517at2"/>
<evidence type="ECO:0000313" key="2">
    <source>
        <dbReference type="EMBL" id="SNS71683.1"/>
    </source>
</evidence>
<name>A0A239GT64_9ACTN</name>
<dbReference type="EMBL" id="FZPH01000001">
    <property type="protein sequence ID" value="SNS71683.1"/>
    <property type="molecule type" value="Genomic_DNA"/>
</dbReference>
<sequence>MKNRYRNLDRIRSLDPVRDYVEIYRTMVRFEFPWDLKLALNLAFNRTFSTPTVAAILASTGELTKRTQRRVDDTGLLMFEIVLHGFDHPRGRAAIRRMNQLHRPHRGVPADEFVYVLACLVVVPLRWLDRYGWRRPCCHEREATYRFYRELGEHLGVNGLPDSLAELERWFDDYDRAHLVPNEPAATIERATRSLLLTRLPRALSPLGNALVSALYDERLRAATGVPPPAWPVRAGLHAALKARAAIQRHLGRPRAVGMFEDGINTKSYPDGYEISELGPGPAARSR</sequence>
<dbReference type="Pfam" id="PF09995">
    <property type="entry name" value="MPAB_Lcp_cat"/>
    <property type="match status" value="1"/>
</dbReference>
<reference evidence="2 3" key="1">
    <citation type="submission" date="2017-06" db="EMBL/GenBank/DDBJ databases">
        <authorList>
            <person name="Kim H.J."/>
            <person name="Triplett B.A."/>
        </authorList>
    </citation>
    <scope>NUCLEOTIDE SEQUENCE [LARGE SCALE GENOMIC DNA]</scope>
    <source>
        <strain evidence="2 3">CGMCC 4.5593</strain>
    </source>
</reference>